<feature type="compositionally biased region" description="Polar residues" evidence="4">
    <location>
        <begin position="876"/>
        <end position="886"/>
    </location>
</feature>
<dbReference type="GO" id="GO:0045944">
    <property type="term" value="P:positive regulation of transcription by RNA polymerase II"/>
    <property type="evidence" value="ECO:0007669"/>
    <property type="project" value="TreeGrafter"/>
</dbReference>
<evidence type="ECO:0000256" key="4">
    <source>
        <dbReference type="SAM" id="MobiDB-lite"/>
    </source>
</evidence>
<dbReference type="AlphaFoldDB" id="G7Y6C2"/>
<evidence type="ECO:0000256" key="1">
    <source>
        <dbReference type="ARBA" id="ARBA00004123"/>
    </source>
</evidence>
<dbReference type="GO" id="GO:0000785">
    <property type="term" value="C:chromatin"/>
    <property type="evidence" value="ECO:0007669"/>
    <property type="project" value="TreeGrafter"/>
</dbReference>
<organism evidence="5 6">
    <name type="scientific">Clonorchis sinensis</name>
    <name type="common">Chinese liver fluke</name>
    <dbReference type="NCBI Taxonomy" id="79923"/>
    <lineage>
        <taxon>Eukaryota</taxon>
        <taxon>Metazoa</taxon>
        <taxon>Spiralia</taxon>
        <taxon>Lophotrochozoa</taxon>
        <taxon>Platyhelminthes</taxon>
        <taxon>Trematoda</taxon>
        <taxon>Digenea</taxon>
        <taxon>Opisthorchiida</taxon>
        <taxon>Opisthorchiata</taxon>
        <taxon>Opisthorchiidae</taxon>
        <taxon>Clonorchis</taxon>
    </lineage>
</organism>
<dbReference type="GO" id="GO:0003712">
    <property type="term" value="F:transcription coregulator activity"/>
    <property type="evidence" value="ECO:0007669"/>
    <property type="project" value="TreeGrafter"/>
</dbReference>
<keyword evidence="3" id="KW-0539">Nucleus</keyword>
<dbReference type="PANTHER" id="PTHR13293:SF6">
    <property type="entry name" value="AKIRIN-RELATED"/>
    <property type="match status" value="1"/>
</dbReference>
<feature type="region of interest" description="Disordered" evidence="4">
    <location>
        <begin position="116"/>
        <end position="141"/>
    </location>
</feature>
<keyword evidence="6" id="KW-1185">Reference proteome</keyword>
<evidence type="ECO:0000256" key="3">
    <source>
        <dbReference type="ARBA" id="ARBA00023242"/>
    </source>
</evidence>
<sequence>MELQLKRNLPSDCHGDKCPLSDCGNIDNGYGAVRKPQYVSAMMTSHRQIRCLHAMFISNFSTCCLNVAISVDIQSVFYTKSNNFLYSSRSGSCIAISLFQWDYYAQLHNSDANIVSGRGKAEPKKQHNHLEQANGKQPLKEASYGEIGSEGIRCSTDDPRTFSRITRADFQVLYGAYVRPLLEYANPVVYSGRTKDVILIERVQRAATKMVAGLKSMDYETRPVVLDLFPLEYRRLRGDLILTYALFEQGLANRFFTVDPANTRRGHGKKIFKFRAHTFIRQTFFSFRVVATWNNLPQTVVHAPSRTQLLLEYANPVVYSGRTKGVILIERVQRAATKMVAGLKSMDYETRLVVLDLFPLEYRRLRGDLILTYALFEQGLANRFFTVDPANTRRGHERTLNSLSHKNDKIATLSSPGRSPTQRPSGIRRSIRDGVCHPEKKSKLRSLGFLRFQTPSIRFLFEHSHCFLGCTSVTVRPKSADDTTFRLRSSGDADVAAAGYGRGSDKRMSLLDWIPVDSRLCVVRLATSVREPREGDVHRIMFISRIQKDHTAVSYRWCGSITAYRSWNTSVDSGRALIRCRLSFLRKTLTSGLVIEKLVDPEIKQNYWNGLLGLLSDGPMSRINGHWGKISRTLITLGFKEPQDSGSSVQMALLWNLTVCDVVNQVEIPLDSNGSTFRVPPLRQPGSIPTLLLPSGGMAARHRKGVTAERTVYSNVVCCFGNWDYKETICGRNTSAAGVLRCTCTLYPSQNDHLSGPRQRYVCPQHHVCPVSYVNQEVINNSVPQLDNGRFRFASPCQKRQLLQLKRRIKEEIKRLQRRRLIPRFLGTPAPATQTTFGSELREDNAAVASCSGSFRSMALRSPQPDSADSDGDQSPVRSSEPTFQSFQSVNRTSVVLSTTPLSPRMRSPARTLDSVPIFTLPQVTALCDRLIKEREDELRQEYDLILSCKLAEQYEAFLKFNHDQLQSRFQNTPMSLRNRLTSGFRGKSNRLPYHTPQSMAVIDRGVVIMENSLGVQNLAKLDNTRAEFIGQRTPCFSAVAIPRISGYPGSAASSFDPYFDDAIFRTLYELACLHFLWVYYALPMSFDFDLRDVLRKVHNGALQVGSAVISVEVQYPAAAVFASPELSSRNLEDGHGRRPEGENINAIKHMPALTNATSLRSFIGLA</sequence>
<feature type="region of interest" description="Disordered" evidence="4">
    <location>
        <begin position="403"/>
        <end position="429"/>
    </location>
</feature>
<dbReference type="PANTHER" id="PTHR13293">
    <property type="entry name" value="AKIRIN-RELATED"/>
    <property type="match status" value="1"/>
</dbReference>
<feature type="non-terminal residue" evidence="5">
    <location>
        <position position="1167"/>
    </location>
</feature>
<dbReference type="Proteomes" id="UP000008909">
    <property type="component" value="Unassembled WGS sequence"/>
</dbReference>
<comment type="subcellular location">
    <subcellularLocation>
        <location evidence="1">Nucleus</location>
    </subcellularLocation>
</comment>
<feature type="compositionally biased region" description="Polar residues" evidence="4">
    <location>
        <begin position="412"/>
        <end position="424"/>
    </location>
</feature>
<evidence type="ECO:0000313" key="6">
    <source>
        <dbReference type="Proteomes" id="UP000008909"/>
    </source>
</evidence>
<name>G7Y6C2_CLOSI</name>
<evidence type="ECO:0000256" key="2">
    <source>
        <dbReference type="ARBA" id="ARBA00005625"/>
    </source>
</evidence>
<dbReference type="InterPro" id="IPR024132">
    <property type="entry name" value="Akirin"/>
</dbReference>
<dbReference type="GO" id="GO:0005634">
    <property type="term" value="C:nucleus"/>
    <property type="evidence" value="ECO:0007669"/>
    <property type="project" value="UniProtKB-SubCell"/>
</dbReference>
<reference evidence="5" key="1">
    <citation type="journal article" date="2011" name="Genome Biol.">
        <title>The draft genome of the carcinogenic human liver fluke Clonorchis sinensis.</title>
        <authorList>
            <person name="Wang X."/>
            <person name="Chen W."/>
            <person name="Huang Y."/>
            <person name="Sun J."/>
            <person name="Men J."/>
            <person name="Liu H."/>
            <person name="Luo F."/>
            <person name="Guo L."/>
            <person name="Lv X."/>
            <person name="Deng C."/>
            <person name="Zhou C."/>
            <person name="Fan Y."/>
            <person name="Li X."/>
            <person name="Huang L."/>
            <person name="Hu Y."/>
            <person name="Liang C."/>
            <person name="Hu X."/>
            <person name="Xu J."/>
            <person name="Yu X."/>
        </authorList>
    </citation>
    <scope>NUCLEOTIDE SEQUENCE [LARGE SCALE GENOMIC DNA]</scope>
    <source>
        <strain evidence="5">Henan</strain>
    </source>
</reference>
<feature type="compositionally biased region" description="Basic and acidic residues" evidence="4">
    <location>
        <begin position="119"/>
        <end position="130"/>
    </location>
</feature>
<comment type="similarity">
    <text evidence="2">Belongs to the akirin family.</text>
</comment>
<protein>
    <submittedName>
        <fullName evidence="5">Akirin-1</fullName>
    </submittedName>
</protein>
<accession>G7Y6C2</accession>
<reference key="2">
    <citation type="submission" date="2011-10" db="EMBL/GenBank/DDBJ databases">
        <title>The genome and transcriptome sequence of Clonorchis sinensis provide insights into the carcinogenic liver fluke.</title>
        <authorList>
            <person name="Wang X."/>
            <person name="Huang Y."/>
            <person name="Chen W."/>
            <person name="Liu H."/>
            <person name="Guo L."/>
            <person name="Chen Y."/>
            <person name="Luo F."/>
            <person name="Zhou W."/>
            <person name="Sun J."/>
            <person name="Mao Q."/>
            <person name="Liang P."/>
            <person name="Zhou C."/>
            <person name="Tian Y."/>
            <person name="Men J."/>
            <person name="Lv X."/>
            <person name="Huang L."/>
            <person name="Zhou J."/>
            <person name="Hu Y."/>
            <person name="Li R."/>
            <person name="Zhang F."/>
            <person name="Lei H."/>
            <person name="Li X."/>
            <person name="Hu X."/>
            <person name="Liang C."/>
            <person name="Xu J."/>
            <person name="Wu Z."/>
            <person name="Yu X."/>
        </authorList>
    </citation>
    <scope>NUCLEOTIDE SEQUENCE</scope>
    <source>
        <strain>Henan</strain>
    </source>
</reference>
<proteinExistence type="inferred from homology"/>
<feature type="region of interest" description="Disordered" evidence="4">
    <location>
        <begin position="859"/>
        <end position="886"/>
    </location>
</feature>
<dbReference type="GO" id="GO:0045089">
    <property type="term" value="P:positive regulation of innate immune response"/>
    <property type="evidence" value="ECO:0007669"/>
    <property type="project" value="TreeGrafter"/>
</dbReference>
<dbReference type="EMBL" id="DF142893">
    <property type="protein sequence ID" value="GAA48506.1"/>
    <property type="molecule type" value="Genomic_DNA"/>
</dbReference>
<evidence type="ECO:0000313" key="5">
    <source>
        <dbReference type="EMBL" id="GAA48506.1"/>
    </source>
</evidence>
<gene>
    <name evidence="5" type="ORF">CLF_101691</name>
</gene>